<protein>
    <recommendedName>
        <fullName evidence="11">TNF receptor-associated factor</fullName>
    </recommendedName>
</protein>
<evidence type="ECO:0000256" key="4">
    <source>
        <dbReference type="ARBA" id="ARBA00022771"/>
    </source>
</evidence>
<dbReference type="PROSITE" id="PS50144">
    <property type="entry name" value="MATH"/>
    <property type="match status" value="1"/>
</dbReference>
<dbReference type="Proteomes" id="UP001159428">
    <property type="component" value="Unassembled WGS sequence"/>
</dbReference>
<evidence type="ECO:0000256" key="3">
    <source>
        <dbReference type="ARBA" id="ARBA00022723"/>
    </source>
</evidence>
<feature type="domain" description="MATH" evidence="8">
    <location>
        <begin position="329"/>
        <end position="478"/>
    </location>
</feature>
<evidence type="ECO:0000256" key="5">
    <source>
        <dbReference type="ARBA" id="ARBA00022833"/>
    </source>
</evidence>
<reference evidence="9 10" key="1">
    <citation type="submission" date="2022-05" db="EMBL/GenBank/DDBJ databases">
        <authorList>
            <consortium name="Genoscope - CEA"/>
            <person name="William W."/>
        </authorList>
    </citation>
    <scope>NUCLEOTIDE SEQUENCE [LARGE SCALE GENOMIC DNA]</scope>
</reference>
<keyword evidence="5" id="KW-0862">Zinc</keyword>
<dbReference type="EMBL" id="CALNXJ010000010">
    <property type="protein sequence ID" value="CAH3106864.1"/>
    <property type="molecule type" value="Genomic_DNA"/>
</dbReference>
<comment type="subcellular location">
    <subcellularLocation>
        <location evidence="1">Cytoplasm</location>
    </subcellularLocation>
</comment>
<dbReference type="PANTHER" id="PTHR10131">
    <property type="entry name" value="TNF RECEPTOR ASSOCIATED FACTOR"/>
    <property type="match status" value="1"/>
</dbReference>
<dbReference type="PROSITE" id="PS50089">
    <property type="entry name" value="ZF_RING_2"/>
    <property type="match status" value="1"/>
</dbReference>
<dbReference type="SMART" id="SM00061">
    <property type="entry name" value="MATH"/>
    <property type="match status" value="1"/>
</dbReference>
<dbReference type="PANTHER" id="PTHR10131:SF152">
    <property type="entry name" value="TNF RECEPTOR-ASSOCIATED FACTOR 6"/>
    <property type="match status" value="1"/>
</dbReference>
<proteinExistence type="predicted"/>
<evidence type="ECO:0000256" key="2">
    <source>
        <dbReference type="ARBA" id="ARBA00022490"/>
    </source>
</evidence>
<accession>A0AAU9W9W5</accession>
<comment type="caution">
    <text evidence="9">The sequence shown here is derived from an EMBL/GenBank/DDBJ whole genome shotgun (WGS) entry which is preliminary data.</text>
</comment>
<evidence type="ECO:0000259" key="7">
    <source>
        <dbReference type="PROSITE" id="PS50089"/>
    </source>
</evidence>
<evidence type="ECO:0008006" key="11">
    <source>
        <dbReference type="Google" id="ProtNLM"/>
    </source>
</evidence>
<keyword evidence="3" id="KW-0479">Metal-binding</keyword>
<sequence>MATGEVETWSGGYDEYFDPPLEGKYECPICLRGLREPVQTGCGHRFCKDCIFRSIRDAGPKCPLDNKHLSESQVCTSILNYCCHDISAVNGYLGQKFGPCILWLAKFSQLHSHSSNCPFVMLTAMPSLCHPSIQETGTILRKLIRYNHRVYICGGLWTLILFHCYLTNVKWEGTGDQNKQLNLKCSHVTWLQKNTFSKRSFIREGKSLPRFLRSNSFTNESIYFCPGCSSLHLQKPELIQSSPAALILPFTAVLDNCFVPLQIPQVKCFESSGNKMAENFMVSEYQQMKRHLLEDLRREIEDVKPEWLTRSLQITAKIMREHLTKYLCNGSYIWKIDNYRQCRQAALSGVMTAVHSPSFYTNVYGYKLCMRINLNGVDSGVGKHVALFVHMMQGDYDSILEWPFTGRIALSLLDQSDGAEYRHHISETLVAKPNMLAFQRPTAPRNYKGYGYVEFAPIETIREPQYVRNNTMLVRIQIFH</sequence>
<dbReference type="InterPro" id="IPR049342">
    <property type="entry name" value="TRAF1-6_MATH_dom"/>
</dbReference>
<keyword evidence="4 6" id="KW-0863">Zinc-finger</keyword>
<name>A0AAU9W9W5_9CNID</name>
<dbReference type="SUPFAM" id="SSF57850">
    <property type="entry name" value="RING/U-box"/>
    <property type="match status" value="1"/>
</dbReference>
<dbReference type="InterPro" id="IPR012227">
    <property type="entry name" value="TNF_rcpt-assoc_TRAF_met"/>
</dbReference>
<dbReference type="GO" id="GO:0008270">
    <property type="term" value="F:zinc ion binding"/>
    <property type="evidence" value="ECO:0007669"/>
    <property type="project" value="UniProtKB-KW"/>
</dbReference>
<dbReference type="PROSITE" id="PS00518">
    <property type="entry name" value="ZF_RING_1"/>
    <property type="match status" value="1"/>
</dbReference>
<evidence type="ECO:0000256" key="1">
    <source>
        <dbReference type="ARBA" id="ARBA00004496"/>
    </source>
</evidence>
<feature type="domain" description="RING-type" evidence="7">
    <location>
        <begin position="27"/>
        <end position="66"/>
    </location>
</feature>
<dbReference type="GO" id="GO:0031663">
    <property type="term" value="P:lipopolysaccharide-mediated signaling pathway"/>
    <property type="evidence" value="ECO:0007669"/>
    <property type="project" value="TreeGrafter"/>
</dbReference>
<keyword evidence="2" id="KW-0963">Cytoplasm</keyword>
<dbReference type="AlphaFoldDB" id="A0AAU9W9W5"/>
<dbReference type="Gene3D" id="3.30.40.10">
    <property type="entry name" value="Zinc/RING finger domain, C3HC4 (zinc finger)"/>
    <property type="match status" value="1"/>
</dbReference>
<organism evidence="9 10">
    <name type="scientific">Pocillopora meandrina</name>
    <dbReference type="NCBI Taxonomy" id="46732"/>
    <lineage>
        <taxon>Eukaryota</taxon>
        <taxon>Metazoa</taxon>
        <taxon>Cnidaria</taxon>
        <taxon>Anthozoa</taxon>
        <taxon>Hexacorallia</taxon>
        <taxon>Scleractinia</taxon>
        <taxon>Astrocoeniina</taxon>
        <taxon>Pocilloporidae</taxon>
        <taxon>Pocillopora</taxon>
    </lineage>
</organism>
<dbReference type="SUPFAM" id="SSF49599">
    <property type="entry name" value="TRAF domain-like"/>
    <property type="match status" value="1"/>
</dbReference>
<dbReference type="InterPro" id="IPR013083">
    <property type="entry name" value="Znf_RING/FYVE/PHD"/>
</dbReference>
<dbReference type="GO" id="GO:0045087">
    <property type="term" value="P:innate immune response"/>
    <property type="evidence" value="ECO:0007669"/>
    <property type="project" value="TreeGrafter"/>
</dbReference>
<dbReference type="SMART" id="SM00184">
    <property type="entry name" value="RING"/>
    <property type="match status" value="1"/>
</dbReference>
<dbReference type="Pfam" id="PF13923">
    <property type="entry name" value="zf-C3HC4_2"/>
    <property type="match status" value="1"/>
</dbReference>
<dbReference type="GO" id="GO:0043122">
    <property type="term" value="P:regulation of canonical NF-kappaB signal transduction"/>
    <property type="evidence" value="ECO:0007669"/>
    <property type="project" value="TreeGrafter"/>
</dbReference>
<dbReference type="GO" id="GO:0061630">
    <property type="term" value="F:ubiquitin protein ligase activity"/>
    <property type="evidence" value="ECO:0007669"/>
    <property type="project" value="TreeGrafter"/>
</dbReference>
<dbReference type="PIRSF" id="PIRSF015614">
    <property type="entry name" value="TRAF"/>
    <property type="match status" value="1"/>
</dbReference>
<evidence type="ECO:0000313" key="10">
    <source>
        <dbReference type="Proteomes" id="UP001159428"/>
    </source>
</evidence>
<dbReference type="Gene3D" id="2.60.210.10">
    <property type="entry name" value="Apoptosis, Tumor Necrosis Factor Receptor Associated Protein 2, Chain A"/>
    <property type="match status" value="1"/>
</dbReference>
<evidence type="ECO:0000313" key="9">
    <source>
        <dbReference type="EMBL" id="CAH3106864.1"/>
    </source>
</evidence>
<dbReference type="InterPro" id="IPR001841">
    <property type="entry name" value="Znf_RING"/>
</dbReference>
<keyword evidence="10" id="KW-1185">Reference proteome</keyword>
<evidence type="ECO:0000256" key="6">
    <source>
        <dbReference type="PROSITE-ProRule" id="PRU00175"/>
    </source>
</evidence>
<evidence type="ECO:0000259" key="8">
    <source>
        <dbReference type="PROSITE" id="PS50144"/>
    </source>
</evidence>
<dbReference type="GO" id="GO:0042981">
    <property type="term" value="P:regulation of apoptotic process"/>
    <property type="evidence" value="ECO:0007669"/>
    <property type="project" value="InterPro"/>
</dbReference>
<dbReference type="Pfam" id="PF21355">
    <property type="entry name" value="TRAF-mep_MATH"/>
    <property type="match status" value="1"/>
</dbReference>
<dbReference type="InterPro" id="IPR017907">
    <property type="entry name" value="Znf_RING_CS"/>
</dbReference>
<dbReference type="InterPro" id="IPR002083">
    <property type="entry name" value="MATH/TRAF_dom"/>
</dbReference>
<gene>
    <name evidence="9" type="ORF">PMEA_00001729</name>
</gene>
<dbReference type="GO" id="GO:0005737">
    <property type="term" value="C:cytoplasm"/>
    <property type="evidence" value="ECO:0007669"/>
    <property type="project" value="UniProtKB-SubCell"/>
</dbReference>
<dbReference type="InterPro" id="IPR008974">
    <property type="entry name" value="TRAF-like"/>
</dbReference>